<dbReference type="PANTHER" id="PTHR34587">
    <property type="entry name" value="VWFA DOMAIN-CONTAINING PROTEIN"/>
    <property type="match status" value="1"/>
</dbReference>
<gene>
    <name evidence="2" type="ORF">DAEQUDRAFT_766940</name>
</gene>
<evidence type="ECO:0008006" key="4">
    <source>
        <dbReference type="Google" id="ProtNLM"/>
    </source>
</evidence>
<dbReference type="OrthoDB" id="2153847at2759"/>
<dbReference type="PANTHER" id="PTHR34587:SF1">
    <property type="entry name" value="CIRCUMSPOROZOITE PROTEIN"/>
    <property type="match status" value="1"/>
</dbReference>
<dbReference type="Proteomes" id="UP000076727">
    <property type="component" value="Unassembled WGS sequence"/>
</dbReference>
<keyword evidence="3" id="KW-1185">Reference proteome</keyword>
<dbReference type="STRING" id="1314783.A0A165P5G1"/>
<dbReference type="InterPro" id="IPR053216">
    <property type="entry name" value="Appressorial_penetr-assoc"/>
</dbReference>
<feature type="signal peptide" evidence="1">
    <location>
        <begin position="1"/>
        <end position="17"/>
    </location>
</feature>
<organism evidence="2 3">
    <name type="scientific">Daedalea quercina L-15889</name>
    <dbReference type="NCBI Taxonomy" id="1314783"/>
    <lineage>
        <taxon>Eukaryota</taxon>
        <taxon>Fungi</taxon>
        <taxon>Dikarya</taxon>
        <taxon>Basidiomycota</taxon>
        <taxon>Agaricomycotina</taxon>
        <taxon>Agaricomycetes</taxon>
        <taxon>Polyporales</taxon>
        <taxon>Fomitopsis</taxon>
    </lineage>
</organism>
<dbReference type="AlphaFoldDB" id="A0A165P5G1"/>
<accession>A0A165P5G1</accession>
<evidence type="ECO:0000256" key="1">
    <source>
        <dbReference type="SAM" id="SignalP"/>
    </source>
</evidence>
<name>A0A165P5G1_9APHY</name>
<evidence type="ECO:0000313" key="2">
    <source>
        <dbReference type="EMBL" id="KZT67788.1"/>
    </source>
</evidence>
<keyword evidence="1" id="KW-0732">Signal</keyword>
<feature type="chain" id="PRO_5007863694" description="Cell wall protein" evidence="1">
    <location>
        <begin position="18"/>
        <end position="387"/>
    </location>
</feature>
<sequence length="387" mass="37961">MLSPKYIALALVATVWSLPFKREVPQEHSHNIVLASVRPMLALNNSQNIEDPVFALLGDAAAAAGAGSVTNLACLQQDIADQAFTNAKAAGNTTGMVYALIFRALERNTVSVGTASELCNETATNPEVNAISQHQDPASTNANATNKAIVLELAQQIASVGGDPTLALMSGTFAAGMIGDPTAKGNSCDVEDDQIGCIFTQNLLVDDATTDEINAAVSGVSASTATAAAASAADSATATAAAADSATATAAAADSASATAADDAAATCGAAVTVTVTASAAAATSNVAVAVASSTAATAATTSAASGENLQTFTGALGGITAPAVTAGGRGFVVANNDDFVGLSAALDRSCSVQHNACADAANAGGQSFTVGDCDEQDTECTAATSS</sequence>
<protein>
    <recommendedName>
        <fullName evidence="4">Cell wall protein</fullName>
    </recommendedName>
</protein>
<evidence type="ECO:0000313" key="3">
    <source>
        <dbReference type="Proteomes" id="UP000076727"/>
    </source>
</evidence>
<reference evidence="2 3" key="1">
    <citation type="journal article" date="2016" name="Mol. Biol. Evol.">
        <title>Comparative Genomics of Early-Diverging Mushroom-Forming Fungi Provides Insights into the Origins of Lignocellulose Decay Capabilities.</title>
        <authorList>
            <person name="Nagy L.G."/>
            <person name="Riley R."/>
            <person name="Tritt A."/>
            <person name="Adam C."/>
            <person name="Daum C."/>
            <person name="Floudas D."/>
            <person name="Sun H."/>
            <person name="Yadav J.S."/>
            <person name="Pangilinan J."/>
            <person name="Larsson K.H."/>
            <person name="Matsuura K."/>
            <person name="Barry K."/>
            <person name="Labutti K."/>
            <person name="Kuo R."/>
            <person name="Ohm R.A."/>
            <person name="Bhattacharya S.S."/>
            <person name="Shirouzu T."/>
            <person name="Yoshinaga Y."/>
            <person name="Martin F.M."/>
            <person name="Grigoriev I.V."/>
            <person name="Hibbett D.S."/>
        </authorList>
    </citation>
    <scope>NUCLEOTIDE SEQUENCE [LARGE SCALE GENOMIC DNA]</scope>
    <source>
        <strain evidence="2 3">L-15889</strain>
    </source>
</reference>
<dbReference type="EMBL" id="KV429073">
    <property type="protein sequence ID" value="KZT67788.1"/>
    <property type="molecule type" value="Genomic_DNA"/>
</dbReference>
<proteinExistence type="predicted"/>